<gene>
    <name evidence="10" type="ORF">JRQ81_012047</name>
</gene>
<protein>
    <recommendedName>
        <fullName evidence="9">LIM zinc-binding domain-containing protein</fullName>
    </recommendedName>
</protein>
<keyword evidence="5 8" id="KW-0862">Zinc</keyword>
<dbReference type="FunFam" id="2.10.110.10:FF:000030">
    <property type="entry name" value="Four and a half LIM domains protein 2"/>
    <property type="match status" value="1"/>
</dbReference>
<dbReference type="GO" id="GO:0003779">
    <property type="term" value="F:actin binding"/>
    <property type="evidence" value="ECO:0007669"/>
    <property type="project" value="TreeGrafter"/>
</dbReference>
<dbReference type="EMBL" id="JAPFRF010000023">
    <property type="protein sequence ID" value="KAJ7304482.1"/>
    <property type="molecule type" value="Genomic_DNA"/>
</dbReference>
<dbReference type="Pfam" id="PF00412">
    <property type="entry name" value="LIM"/>
    <property type="match status" value="2"/>
</dbReference>
<feature type="domain" description="LIM zinc-binding" evidence="9">
    <location>
        <begin position="39"/>
        <end position="99"/>
    </location>
</feature>
<name>A0A9Q1AR46_9SAUR</name>
<dbReference type="GO" id="GO:0005634">
    <property type="term" value="C:nucleus"/>
    <property type="evidence" value="ECO:0007669"/>
    <property type="project" value="UniProtKB-SubCell"/>
</dbReference>
<dbReference type="SUPFAM" id="SSF57716">
    <property type="entry name" value="Glucocorticoid receptor-like (DNA-binding domain)"/>
    <property type="match status" value="3"/>
</dbReference>
<dbReference type="CDD" id="cd09423">
    <property type="entry name" value="LIM1_FHL3"/>
    <property type="match status" value="1"/>
</dbReference>
<sequence length="359" mass="39407">MSTEGFDCFSCKESLYGRKYIQADEGPFCIPCYDAHFANTCDECKELIGHDCRELYYEDRHYHEGCFRCFRCDCSLADEPFTCQGQELLCNACYCREFSSQCVACQQVVMPGSRKLEYSGQTWHEHCFLCSSCQEPIGSRSFIPDQNDYYCVPCYESKFAPRCTCCKKALVGANTSPLRIATGTTTASAAPAVPPPWWGRDSSPRRTRSCVVTVLATVSEEARSPHRLLPLLALWLQRILLQLTPLPQGPCLPAHLPTFSCPPVSGASPGSLTPSMVRGMVSLFTGLGPLLSPLFLGMGGRGRGGGTSPAHWLAQLGEGALKSRAALPLPTELALSSWRPDSAWWPLLLLLCPPPCILS</sequence>
<feature type="domain" description="LIM zinc-binding" evidence="9">
    <location>
        <begin position="100"/>
        <end position="161"/>
    </location>
</feature>
<comment type="subcellular location">
    <subcellularLocation>
        <location evidence="1">Nucleus</location>
    </subcellularLocation>
</comment>
<dbReference type="Proteomes" id="UP001142489">
    <property type="component" value="Unassembled WGS sequence"/>
</dbReference>
<dbReference type="GO" id="GO:0003712">
    <property type="term" value="F:transcription coregulator activity"/>
    <property type="evidence" value="ECO:0007669"/>
    <property type="project" value="TreeGrafter"/>
</dbReference>
<dbReference type="InterPro" id="IPR001781">
    <property type="entry name" value="Znf_LIM"/>
</dbReference>
<dbReference type="Gene3D" id="2.10.110.10">
    <property type="entry name" value="Cysteine Rich Protein"/>
    <property type="match status" value="2"/>
</dbReference>
<keyword evidence="7" id="KW-0539">Nucleus</keyword>
<evidence type="ECO:0000256" key="7">
    <source>
        <dbReference type="ARBA" id="ARBA00023242"/>
    </source>
</evidence>
<proteinExistence type="predicted"/>
<dbReference type="GO" id="GO:0030036">
    <property type="term" value="P:actin cytoskeleton organization"/>
    <property type="evidence" value="ECO:0007669"/>
    <property type="project" value="TreeGrafter"/>
</dbReference>
<dbReference type="GO" id="GO:0008270">
    <property type="term" value="F:zinc ion binding"/>
    <property type="evidence" value="ECO:0007669"/>
    <property type="project" value="UniProtKB-KW"/>
</dbReference>
<dbReference type="FunFam" id="2.10.110.10:FF:000064">
    <property type="entry name" value="Four and a half LIM domains protein 3"/>
    <property type="match status" value="1"/>
</dbReference>
<evidence type="ECO:0000256" key="6">
    <source>
        <dbReference type="ARBA" id="ARBA00023038"/>
    </source>
</evidence>
<dbReference type="InterPro" id="IPR056807">
    <property type="entry name" value="LIM_FHL1/2/3/5_N"/>
</dbReference>
<evidence type="ECO:0000313" key="11">
    <source>
        <dbReference type="Proteomes" id="UP001142489"/>
    </source>
</evidence>
<evidence type="ECO:0000256" key="4">
    <source>
        <dbReference type="ARBA" id="ARBA00022771"/>
    </source>
</evidence>
<dbReference type="AlphaFoldDB" id="A0A9Q1AR46"/>
<keyword evidence="3" id="KW-0677">Repeat</keyword>
<dbReference type="PROSITE" id="PS00478">
    <property type="entry name" value="LIM_DOMAIN_1"/>
    <property type="match status" value="2"/>
</dbReference>
<keyword evidence="6 8" id="KW-0440">LIM domain</keyword>
<dbReference type="SMART" id="SM00132">
    <property type="entry name" value="LIM"/>
    <property type="match status" value="2"/>
</dbReference>
<keyword evidence="2 8" id="KW-0479">Metal-binding</keyword>
<dbReference type="Pfam" id="PF25076">
    <property type="entry name" value="LIM_FHL2-3_N"/>
    <property type="match status" value="1"/>
</dbReference>
<dbReference type="GO" id="GO:0001725">
    <property type="term" value="C:stress fiber"/>
    <property type="evidence" value="ECO:0007669"/>
    <property type="project" value="TreeGrafter"/>
</dbReference>
<comment type="caution">
    <text evidence="10">The sequence shown here is derived from an EMBL/GenBank/DDBJ whole genome shotgun (WGS) entry which is preliminary data.</text>
</comment>
<evidence type="ECO:0000256" key="8">
    <source>
        <dbReference type="PROSITE-ProRule" id="PRU00125"/>
    </source>
</evidence>
<dbReference type="GO" id="GO:0030018">
    <property type="term" value="C:Z disc"/>
    <property type="evidence" value="ECO:0007669"/>
    <property type="project" value="TreeGrafter"/>
</dbReference>
<accession>A0A9Q1AR46</accession>
<dbReference type="PANTHER" id="PTHR24205:SF5">
    <property type="entry name" value="FOUR AND A HALF LIM DOMAINS PROTEIN 3"/>
    <property type="match status" value="1"/>
</dbReference>
<dbReference type="PROSITE" id="PS50023">
    <property type="entry name" value="LIM_DOMAIN_2"/>
    <property type="match status" value="2"/>
</dbReference>
<evidence type="ECO:0000256" key="5">
    <source>
        <dbReference type="ARBA" id="ARBA00022833"/>
    </source>
</evidence>
<dbReference type="OrthoDB" id="274660at2759"/>
<reference evidence="10" key="1">
    <citation type="journal article" date="2023" name="DNA Res.">
        <title>Chromosome-level genome assembly of Phrynocephalus forsythii using third-generation DNA sequencing and Hi-C analysis.</title>
        <authorList>
            <person name="Qi Y."/>
            <person name="Zhao W."/>
            <person name="Zhao Y."/>
            <person name="Niu C."/>
            <person name="Cao S."/>
            <person name="Zhang Y."/>
        </authorList>
    </citation>
    <scope>NUCLEOTIDE SEQUENCE</scope>
    <source>
        <tissue evidence="10">Muscle</tissue>
    </source>
</reference>
<organism evidence="10 11">
    <name type="scientific">Phrynocephalus forsythii</name>
    <dbReference type="NCBI Taxonomy" id="171643"/>
    <lineage>
        <taxon>Eukaryota</taxon>
        <taxon>Metazoa</taxon>
        <taxon>Chordata</taxon>
        <taxon>Craniata</taxon>
        <taxon>Vertebrata</taxon>
        <taxon>Euteleostomi</taxon>
        <taxon>Lepidosauria</taxon>
        <taxon>Squamata</taxon>
        <taxon>Bifurcata</taxon>
        <taxon>Unidentata</taxon>
        <taxon>Episquamata</taxon>
        <taxon>Toxicofera</taxon>
        <taxon>Iguania</taxon>
        <taxon>Acrodonta</taxon>
        <taxon>Agamidae</taxon>
        <taxon>Agaminae</taxon>
        <taxon>Phrynocephalus</taxon>
    </lineage>
</organism>
<evidence type="ECO:0000256" key="3">
    <source>
        <dbReference type="ARBA" id="ARBA00022737"/>
    </source>
</evidence>
<keyword evidence="11" id="KW-1185">Reference proteome</keyword>
<evidence type="ECO:0000256" key="2">
    <source>
        <dbReference type="ARBA" id="ARBA00022723"/>
    </source>
</evidence>
<dbReference type="CDD" id="cd09427">
    <property type="entry name" value="LIM2_FHL3"/>
    <property type="match status" value="1"/>
</dbReference>
<evidence type="ECO:0000313" key="10">
    <source>
        <dbReference type="EMBL" id="KAJ7304482.1"/>
    </source>
</evidence>
<dbReference type="PANTHER" id="PTHR24205">
    <property type="entry name" value="FOUR AND A HALF LIM DOMAINS PROTEIN"/>
    <property type="match status" value="1"/>
</dbReference>
<evidence type="ECO:0000259" key="9">
    <source>
        <dbReference type="PROSITE" id="PS50023"/>
    </source>
</evidence>
<evidence type="ECO:0000256" key="1">
    <source>
        <dbReference type="ARBA" id="ARBA00004123"/>
    </source>
</evidence>
<keyword evidence="4" id="KW-0863">Zinc-finger</keyword>